<evidence type="ECO:0000313" key="1">
    <source>
        <dbReference type="EMBL" id="CAB4770468.1"/>
    </source>
</evidence>
<name>A0A6J6VI04_9ZZZZ</name>
<sequence length="48" mass="5485">MSWRIFEAHGAFAYRGTLDSVTYTPGEIAPDSGERFLDLLRTMGQKYE</sequence>
<dbReference type="EMBL" id="CAEZYR010000179">
    <property type="protein sequence ID" value="CAB4770468.1"/>
    <property type="molecule type" value="Genomic_DNA"/>
</dbReference>
<reference evidence="1" key="1">
    <citation type="submission" date="2020-05" db="EMBL/GenBank/DDBJ databases">
        <authorList>
            <person name="Chiriac C."/>
            <person name="Salcher M."/>
            <person name="Ghai R."/>
            <person name="Kavagutti S V."/>
        </authorList>
    </citation>
    <scope>NUCLEOTIDE SEQUENCE</scope>
</reference>
<accession>A0A6J6VI04</accession>
<proteinExistence type="predicted"/>
<protein>
    <submittedName>
        <fullName evidence="1">Unannotated protein</fullName>
    </submittedName>
</protein>
<gene>
    <name evidence="1" type="ORF">UFOPK2754_03066</name>
</gene>
<organism evidence="1">
    <name type="scientific">freshwater metagenome</name>
    <dbReference type="NCBI Taxonomy" id="449393"/>
    <lineage>
        <taxon>unclassified sequences</taxon>
        <taxon>metagenomes</taxon>
        <taxon>ecological metagenomes</taxon>
    </lineage>
</organism>
<dbReference type="AlphaFoldDB" id="A0A6J6VI04"/>